<sequence>MALTAASFHQKRDDIHIRWSQGFRVGVFYVSFPFLAIADDKTSFYCSSVASTGPLEAESSPKASVGSRKAVHLPTFSIHSMVA</sequence>
<keyword evidence="2" id="KW-1185">Reference proteome</keyword>
<accession>A0A8R1Z6R0</accession>
<dbReference type="EnsemblMetazoa" id="PPA46231.1">
    <property type="protein sequence ID" value="PPA46231.1"/>
    <property type="gene ID" value="WBGene00284600"/>
</dbReference>
<name>A0A2A6CUV2_PRIPA</name>
<evidence type="ECO:0000313" key="2">
    <source>
        <dbReference type="Proteomes" id="UP000005239"/>
    </source>
</evidence>
<reference evidence="2" key="1">
    <citation type="journal article" date="2008" name="Nat. Genet.">
        <title>The Pristionchus pacificus genome provides a unique perspective on nematode lifestyle and parasitism.</title>
        <authorList>
            <person name="Dieterich C."/>
            <person name="Clifton S.W."/>
            <person name="Schuster L.N."/>
            <person name="Chinwalla A."/>
            <person name="Delehaunty K."/>
            <person name="Dinkelacker I."/>
            <person name="Fulton L."/>
            <person name="Fulton R."/>
            <person name="Godfrey J."/>
            <person name="Minx P."/>
            <person name="Mitreva M."/>
            <person name="Roeseler W."/>
            <person name="Tian H."/>
            <person name="Witte H."/>
            <person name="Yang S.P."/>
            <person name="Wilson R.K."/>
            <person name="Sommer R.J."/>
        </authorList>
    </citation>
    <scope>NUCLEOTIDE SEQUENCE [LARGE SCALE GENOMIC DNA]</scope>
    <source>
        <strain evidence="2">PS312</strain>
    </source>
</reference>
<accession>A0A2A6CUV2</accession>
<proteinExistence type="predicted"/>
<dbReference type="AlphaFoldDB" id="A0A2A6CUV2"/>
<gene>
    <name evidence="1" type="primary">WBGene00284600</name>
</gene>
<protein>
    <submittedName>
        <fullName evidence="1">Uncharacterized protein</fullName>
    </submittedName>
</protein>
<dbReference type="Proteomes" id="UP000005239">
    <property type="component" value="Unassembled WGS sequence"/>
</dbReference>
<organism evidence="1 2">
    <name type="scientific">Pristionchus pacificus</name>
    <name type="common">Parasitic nematode worm</name>
    <dbReference type="NCBI Taxonomy" id="54126"/>
    <lineage>
        <taxon>Eukaryota</taxon>
        <taxon>Metazoa</taxon>
        <taxon>Ecdysozoa</taxon>
        <taxon>Nematoda</taxon>
        <taxon>Chromadorea</taxon>
        <taxon>Rhabditida</taxon>
        <taxon>Rhabditina</taxon>
        <taxon>Diplogasteromorpha</taxon>
        <taxon>Diplogasteroidea</taxon>
        <taxon>Neodiplogasteridae</taxon>
        <taxon>Pristionchus</taxon>
    </lineage>
</organism>
<reference evidence="1" key="2">
    <citation type="submission" date="2022-06" db="UniProtKB">
        <authorList>
            <consortium name="EnsemblMetazoa"/>
        </authorList>
    </citation>
    <scope>IDENTIFICATION</scope>
    <source>
        <strain evidence="1">PS312</strain>
    </source>
</reference>
<evidence type="ECO:0000313" key="1">
    <source>
        <dbReference type="EnsemblMetazoa" id="PPA46231.1"/>
    </source>
</evidence>